<dbReference type="EMBL" id="JBHSCX010000006">
    <property type="protein sequence ID" value="MFC4362443.1"/>
    <property type="molecule type" value="Genomic_DNA"/>
</dbReference>
<dbReference type="RefSeq" id="WP_290260516.1">
    <property type="nucleotide sequence ID" value="NZ_JAUFQG010000004.1"/>
</dbReference>
<dbReference type="SUPFAM" id="SSF55729">
    <property type="entry name" value="Acyl-CoA N-acyltransferases (Nat)"/>
    <property type="match status" value="1"/>
</dbReference>
<name>A0ABV8V3M8_9GAMM</name>
<organism evidence="3 4">
    <name type="scientific">Simiduia curdlanivorans</name>
    <dbReference type="NCBI Taxonomy" id="1492769"/>
    <lineage>
        <taxon>Bacteria</taxon>
        <taxon>Pseudomonadati</taxon>
        <taxon>Pseudomonadota</taxon>
        <taxon>Gammaproteobacteria</taxon>
        <taxon>Cellvibrionales</taxon>
        <taxon>Cellvibrionaceae</taxon>
        <taxon>Simiduia</taxon>
    </lineage>
</organism>
<dbReference type="Gene3D" id="3.40.630.30">
    <property type="match status" value="1"/>
</dbReference>
<dbReference type="PANTHER" id="PTHR13947:SF37">
    <property type="entry name" value="LD18367P"/>
    <property type="match status" value="1"/>
</dbReference>
<evidence type="ECO:0000313" key="3">
    <source>
        <dbReference type="EMBL" id="MFC4362443.1"/>
    </source>
</evidence>
<gene>
    <name evidence="3" type="ORF">ACFOX3_09020</name>
</gene>
<keyword evidence="3" id="KW-0012">Acyltransferase</keyword>
<keyword evidence="4" id="KW-1185">Reference proteome</keyword>
<dbReference type="InterPro" id="IPR016181">
    <property type="entry name" value="Acyl_CoA_acyltransferase"/>
</dbReference>
<keyword evidence="1 3" id="KW-0808">Transferase</keyword>
<comment type="caution">
    <text evidence="3">The sequence shown here is derived from an EMBL/GenBank/DDBJ whole genome shotgun (WGS) entry which is preliminary data.</text>
</comment>
<reference evidence="4" key="1">
    <citation type="journal article" date="2019" name="Int. J. Syst. Evol. Microbiol.">
        <title>The Global Catalogue of Microorganisms (GCM) 10K type strain sequencing project: providing services to taxonomists for standard genome sequencing and annotation.</title>
        <authorList>
            <consortium name="The Broad Institute Genomics Platform"/>
            <consortium name="The Broad Institute Genome Sequencing Center for Infectious Disease"/>
            <person name="Wu L."/>
            <person name="Ma J."/>
        </authorList>
    </citation>
    <scope>NUCLEOTIDE SEQUENCE [LARGE SCALE GENOMIC DNA]</scope>
    <source>
        <strain evidence="4">CECT 8570</strain>
    </source>
</reference>
<sequence>MPVHVNNRHHLAAFSALKYAWIERFFSIEASDRKMLERPAWIIEQGGYVLTLTSGDEVVGCCALLKGDGQHFELAKMAVTPAYQGRGLSHLLMEAAIAQAKAVDAQALDLLTSSTLTRAIGLYQRYGFITLPAKCHPDYSRCDVVMQLDLLNH</sequence>
<accession>A0ABV8V3M8</accession>
<dbReference type="InterPro" id="IPR050769">
    <property type="entry name" value="NAT_camello-type"/>
</dbReference>
<dbReference type="InterPro" id="IPR000182">
    <property type="entry name" value="GNAT_dom"/>
</dbReference>
<feature type="domain" description="N-acetyltransferase" evidence="2">
    <location>
        <begin position="12"/>
        <end position="151"/>
    </location>
</feature>
<proteinExistence type="predicted"/>
<dbReference type="EC" id="2.3.-.-" evidence="3"/>
<dbReference type="Pfam" id="PF00583">
    <property type="entry name" value="Acetyltransf_1"/>
    <property type="match status" value="1"/>
</dbReference>
<dbReference type="PANTHER" id="PTHR13947">
    <property type="entry name" value="GNAT FAMILY N-ACETYLTRANSFERASE"/>
    <property type="match status" value="1"/>
</dbReference>
<dbReference type="Proteomes" id="UP001595840">
    <property type="component" value="Unassembled WGS sequence"/>
</dbReference>
<dbReference type="GO" id="GO:0016746">
    <property type="term" value="F:acyltransferase activity"/>
    <property type="evidence" value="ECO:0007669"/>
    <property type="project" value="UniProtKB-KW"/>
</dbReference>
<evidence type="ECO:0000259" key="2">
    <source>
        <dbReference type="PROSITE" id="PS51186"/>
    </source>
</evidence>
<dbReference type="PROSITE" id="PS51186">
    <property type="entry name" value="GNAT"/>
    <property type="match status" value="1"/>
</dbReference>
<protein>
    <submittedName>
        <fullName evidence="3">GNAT family N-acetyltransferase</fullName>
        <ecNumber evidence="3">2.3.-.-</ecNumber>
    </submittedName>
</protein>
<evidence type="ECO:0000313" key="4">
    <source>
        <dbReference type="Proteomes" id="UP001595840"/>
    </source>
</evidence>
<dbReference type="CDD" id="cd04301">
    <property type="entry name" value="NAT_SF"/>
    <property type="match status" value="1"/>
</dbReference>
<evidence type="ECO:0000256" key="1">
    <source>
        <dbReference type="ARBA" id="ARBA00022679"/>
    </source>
</evidence>